<evidence type="ECO:0000256" key="6">
    <source>
        <dbReference type="SAM" id="MobiDB-lite"/>
    </source>
</evidence>
<evidence type="ECO:0000313" key="8">
    <source>
        <dbReference type="Proteomes" id="UP001303160"/>
    </source>
</evidence>
<dbReference type="Proteomes" id="UP001303160">
    <property type="component" value="Unassembled WGS sequence"/>
</dbReference>
<reference evidence="7" key="2">
    <citation type="submission" date="2023-05" db="EMBL/GenBank/DDBJ databases">
        <authorList>
            <consortium name="Lawrence Berkeley National Laboratory"/>
            <person name="Steindorff A."/>
            <person name="Hensen N."/>
            <person name="Bonometti L."/>
            <person name="Westerberg I."/>
            <person name="Brannstrom I.O."/>
            <person name="Guillou S."/>
            <person name="Cros-Aarteil S."/>
            <person name="Calhoun S."/>
            <person name="Haridas S."/>
            <person name="Kuo A."/>
            <person name="Mondo S."/>
            <person name="Pangilinan J."/>
            <person name="Riley R."/>
            <person name="Labutti K."/>
            <person name="Andreopoulos B."/>
            <person name="Lipzen A."/>
            <person name="Chen C."/>
            <person name="Yanf M."/>
            <person name="Daum C."/>
            <person name="Ng V."/>
            <person name="Clum A."/>
            <person name="Ohm R."/>
            <person name="Martin F."/>
            <person name="Silar P."/>
            <person name="Natvig D."/>
            <person name="Lalanne C."/>
            <person name="Gautier V."/>
            <person name="Ament-Velasquez S.L."/>
            <person name="Kruys A."/>
            <person name="Hutchinson M.I."/>
            <person name="Powell A.J."/>
            <person name="Barry K."/>
            <person name="Miller A.N."/>
            <person name="Grigoriev I.V."/>
            <person name="Debuchy R."/>
            <person name="Gladieux P."/>
            <person name="Thoren M.H."/>
            <person name="Johannesson H."/>
        </authorList>
    </citation>
    <scope>NUCLEOTIDE SEQUENCE</scope>
    <source>
        <strain evidence="7">CBS 315.58</strain>
    </source>
</reference>
<accession>A0AAN6XHK5</accession>
<evidence type="ECO:0000256" key="3">
    <source>
        <dbReference type="ARBA" id="ARBA00022771"/>
    </source>
</evidence>
<dbReference type="PANTHER" id="PTHR46481:SF10">
    <property type="entry name" value="ZINC FINGER BED DOMAIN-CONTAINING PROTEIN 39"/>
    <property type="match status" value="1"/>
</dbReference>
<gene>
    <name evidence="7" type="ORF">QBC40DRAFT_253737</name>
</gene>
<keyword evidence="5" id="KW-0539">Nucleus</keyword>
<keyword evidence="2" id="KW-0479">Metal-binding</keyword>
<dbReference type="InterPro" id="IPR052035">
    <property type="entry name" value="ZnF_BED_domain_contain"/>
</dbReference>
<keyword evidence="8" id="KW-1185">Reference proteome</keyword>
<dbReference type="EMBL" id="MU863915">
    <property type="protein sequence ID" value="KAK4200730.1"/>
    <property type="molecule type" value="Genomic_DNA"/>
</dbReference>
<dbReference type="GO" id="GO:0005634">
    <property type="term" value="C:nucleus"/>
    <property type="evidence" value="ECO:0007669"/>
    <property type="project" value="UniProtKB-SubCell"/>
</dbReference>
<reference evidence="7" key="1">
    <citation type="journal article" date="2023" name="Mol. Phylogenet. Evol.">
        <title>Genome-scale phylogeny and comparative genomics of the fungal order Sordariales.</title>
        <authorList>
            <person name="Hensen N."/>
            <person name="Bonometti L."/>
            <person name="Westerberg I."/>
            <person name="Brannstrom I.O."/>
            <person name="Guillou S."/>
            <person name="Cros-Aarteil S."/>
            <person name="Calhoun S."/>
            <person name="Haridas S."/>
            <person name="Kuo A."/>
            <person name="Mondo S."/>
            <person name="Pangilinan J."/>
            <person name="Riley R."/>
            <person name="LaButti K."/>
            <person name="Andreopoulos B."/>
            <person name="Lipzen A."/>
            <person name="Chen C."/>
            <person name="Yan M."/>
            <person name="Daum C."/>
            <person name="Ng V."/>
            <person name="Clum A."/>
            <person name="Steindorff A."/>
            <person name="Ohm R.A."/>
            <person name="Martin F."/>
            <person name="Silar P."/>
            <person name="Natvig D.O."/>
            <person name="Lalanne C."/>
            <person name="Gautier V."/>
            <person name="Ament-Velasquez S.L."/>
            <person name="Kruys A."/>
            <person name="Hutchinson M.I."/>
            <person name="Powell A.J."/>
            <person name="Barry K."/>
            <person name="Miller A.N."/>
            <person name="Grigoriev I.V."/>
            <person name="Debuchy R."/>
            <person name="Gladieux P."/>
            <person name="Hiltunen Thoren M."/>
            <person name="Johannesson H."/>
        </authorList>
    </citation>
    <scope>NUCLEOTIDE SEQUENCE</scope>
    <source>
        <strain evidence="7">CBS 315.58</strain>
    </source>
</reference>
<name>A0AAN6XHK5_9PEZI</name>
<dbReference type="InterPro" id="IPR012337">
    <property type="entry name" value="RNaseH-like_sf"/>
</dbReference>
<keyword evidence="4" id="KW-0862">Zinc</keyword>
<sequence>MLYDAEATSSAGKHLANQHRITKDGEVSPAANTTGKRQIAIDKLVVTRTNKRVKLPPHTEQKNEFKELLVNWMADSDIPFLVVENKHFQALLSLLNPSSPGTATFLAVIAHYFNAIGVFNTTLITLPRIKGTHNGENLAKGVIEVIERFGFQSKLGFFQADNAENNDTYITELLKHFNPYLSTTQIDILRSLKSVRYVGHILNLIARAFLDGENKETIKKLGKGKLLPEEEAEFGAILVDPAIRNLRLKADNDTRWHSVYHMIKRALLLREPLIQFSARYNRLGDLYDKALLSSEDWAVLTEVKAILAPFKFITKKFEGRKPNLSDVVTHIFSLHRDLKHLRREYATTFERSGGFDSSIFPPNNERPVGRLPAFLEPAR</sequence>
<evidence type="ECO:0000256" key="5">
    <source>
        <dbReference type="ARBA" id="ARBA00023242"/>
    </source>
</evidence>
<keyword evidence="3" id="KW-0863">Zinc-finger</keyword>
<dbReference type="GO" id="GO:0008270">
    <property type="term" value="F:zinc ion binding"/>
    <property type="evidence" value="ECO:0007669"/>
    <property type="project" value="UniProtKB-KW"/>
</dbReference>
<dbReference type="AlphaFoldDB" id="A0AAN6XHK5"/>
<evidence type="ECO:0000256" key="2">
    <source>
        <dbReference type="ARBA" id="ARBA00022723"/>
    </source>
</evidence>
<feature type="region of interest" description="Disordered" evidence="6">
    <location>
        <begin position="1"/>
        <end position="32"/>
    </location>
</feature>
<dbReference type="SUPFAM" id="SSF53098">
    <property type="entry name" value="Ribonuclease H-like"/>
    <property type="match status" value="1"/>
</dbReference>
<protein>
    <submittedName>
        <fullName evidence="7">Ribonuclease H-like domain-containing protein</fullName>
    </submittedName>
</protein>
<organism evidence="7 8">
    <name type="scientific">Triangularia verruculosa</name>
    <dbReference type="NCBI Taxonomy" id="2587418"/>
    <lineage>
        <taxon>Eukaryota</taxon>
        <taxon>Fungi</taxon>
        <taxon>Dikarya</taxon>
        <taxon>Ascomycota</taxon>
        <taxon>Pezizomycotina</taxon>
        <taxon>Sordariomycetes</taxon>
        <taxon>Sordariomycetidae</taxon>
        <taxon>Sordariales</taxon>
        <taxon>Podosporaceae</taxon>
        <taxon>Triangularia</taxon>
    </lineage>
</organism>
<comment type="caution">
    <text evidence="7">The sequence shown here is derived from an EMBL/GenBank/DDBJ whole genome shotgun (WGS) entry which is preliminary data.</text>
</comment>
<evidence type="ECO:0000313" key="7">
    <source>
        <dbReference type="EMBL" id="KAK4200730.1"/>
    </source>
</evidence>
<dbReference type="PANTHER" id="PTHR46481">
    <property type="entry name" value="ZINC FINGER BED DOMAIN-CONTAINING PROTEIN 4"/>
    <property type="match status" value="1"/>
</dbReference>
<evidence type="ECO:0000256" key="4">
    <source>
        <dbReference type="ARBA" id="ARBA00022833"/>
    </source>
</evidence>
<evidence type="ECO:0000256" key="1">
    <source>
        <dbReference type="ARBA" id="ARBA00004123"/>
    </source>
</evidence>
<comment type="subcellular location">
    <subcellularLocation>
        <location evidence="1">Nucleus</location>
    </subcellularLocation>
</comment>
<proteinExistence type="predicted"/>